<dbReference type="GO" id="GO:0005524">
    <property type="term" value="F:ATP binding"/>
    <property type="evidence" value="ECO:0007669"/>
    <property type="project" value="InterPro"/>
</dbReference>
<organism evidence="2 3">
    <name type="scientific">Vitis vinifera</name>
    <name type="common">Grape</name>
    <dbReference type="NCBI Taxonomy" id="29760"/>
    <lineage>
        <taxon>Eukaryota</taxon>
        <taxon>Viridiplantae</taxon>
        <taxon>Streptophyta</taxon>
        <taxon>Embryophyta</taxon>
        <taxon>Tracheophyta</taxon>
        <taxon>Spermatophyta</taxon>
        <taxon>Magnoliopsida</taxon>
        <taxon>eudicotyledons</taxon>
        <taxon>Gunneridae</taxon>
        <taxon>Pentapetalae</taxon>
        <taxon>rosids</taxon>
        <taxon>Vitales</taxon>
        <taxon>Vitaceae</taxon>
        <taxon>Viteae</taxon>
        <taxon>Vitis</taxon>
    </lineage>
</organism>
<proteinExistence type="predicted"/>
<dbReference type="InterPro" id="IPR050823">
    <property type="entry name" value="Plant_Ser_Thr_Prot_Kinase"/>
</dbReference>
<gene>
    <name evidence="2" type="primary">PBL23_5</name>
    <name evidence="2" type="ORF">CK203_014357</name>
</gene>
<evidence type="ECO:0000313" key="3">
    <source>
        <dbReference type="Proteomes" id="UP000288805"/>
    </source>
</evidence>
<evidence type="ECO:0000259" key="1">
    <source>
        <dbReference type="PROSITE" id="PS50011"/>
    </source>
</evidence>
<dbReference type="InterPro" id="IPR000719">
    <property type="entry name" value="Prot_kinase_dom"/>
</dbReference>
<dbReference type="EMBL" id="QGNW01000016">
    <property type="protein sequence ID" value="RVX16276.1"/>
    <property type="molecule type" value="Genomic_DNA"/>
</dbReference>
<dbReference type="PROSITE" id="PS50011">
    <property type="entry name" value="PROTEIN_KINASE_DOM"/>
    <property type="match status" value="1"/>
</dbReference>
<dbReference type="Gene3D" id="1.10.510.10">
    <property type="entry name" value="Transferase(Phosphotransferase) domain 1"/>
    <property type="match status" value="1"/>
</dbReference>
<dbReference type="SUPFAM" id="SSF56112">
    <property type="entry name" value="Protein kinase-like (PK-like)"/>
    <property type="match status" value="1"/>
</dbReference>
<protein>
    <submittedName>
        <fullName evidence="2">Putative serine/threonine-protein kinase PBL23</fullName>
    </submittedName>
</protein>
<accession>A0A438K502</accession>
<dbReference type="InterPro" id="IPR011009">
    <property type="entry name" value="Kinase-like_dom_sf"/>
</dbReference>
<dbReference type="GO" id="GO:0004672">
    <property type="term" value="F:protein kinase activity"/>
    <property type="evidence" value="ECO:0007669"/>
    <property type="project" value="InterPro"/>
</dbReference>
<reference evidence="2 3" key="1">
    <citation type="journal article" date="2018" name="PLoS Genet.">
        <title>Population sequencing reveals clonal diversity and ancestral inbreeding in the grapevine cultivar Chardonnay.</title>
        <authorList>
            <person name="Roach M.J."/>
            <person name="Johnson D.L."/>
            <person name="Bohlmann J."/>
            <person name="van Vuuren H.J."/>
            <person name="Jones S.J."/>
            <person name="Pretorius I.S."/>
            <person name="Schmidt S.A."/>
            <person name="Borneman A.R."/>
        </authorList>
    </citation>
    <scope>NUCLEOTIDE SEQUENCE [LARGE SCALE GENOMIC DNA]</scope>
    <source>
        <strain evidence="3">cv. Chardonnay</strain>
        <tissue evidence="2">Leaf</tissue>
    </source>
</reference>
<sequence>MKEGSKVYWFMSLSVIKAWRTISWLGVPSSFLWMTKQKIAQDAARGLAYLHEEMDFQLIFQAFKIPNVLLFEDFNAKLSDFRLARQGPSQGASHASTLVVGRRAGKEQPFSPRHLKESIKVTMEDFLNALQESHIVGGGNMGWSINFGGGSSMMSTSTGDFYARKFLSYHWRSIISRRVPIFNNLSSKGMLRGSEL</sequence>
<keyword evidence="2" id="KW-0418">Kinase</keyword>
<evidence type="ECO:0000313" key="2">
    <source>
        <dbReference type="EMBL" id="RVX16276.1"/>
    </source>
</evidence>
<feature type="domain" description="Protein kinase" evidence="1">
    <location>
        <begin position="1"/>
        <end position="196"/>
    </location>
</feature>
<name>A0A438K502_VITVI</name>
<comment type="caution">
    <text evidence="2">The sequence shown here is derived from an EMBL/GenBank/DDBJ whole genome shotgun (WGS) entry which is preliminary data.</text>
</comment>
<dbReference type="Proteomes" id="UP000288805">
    <property type="component" value="Unassembled WGS sequence"/>
</dbReference>
<dbReference type="AlphaFoldDB" id="A0A438K502"/>
<dbReference type="PANTHER" id="PTHR45621">
    <property type="entry name" value="OS01G0588500 PROTEIN-RELATED"/>
    <property type="match status" value="1"/>
</dbReference>
<keyword evidence="2" id="KW-0808">Transferase</keyword>